<comment type="caution">
    <text evidence="1">The sequence shown here is derived from an EMBL/GenBank/DDBJ whole genome shotgun (WGS) entry which is preliminary data.</text>
</comment>
<accession>A0ACC1J7T0</accession>
<keyword evidence="2" id="KW-1185">Reference proteome</keyword>
<evidence type="ECO:0000313" key="1">
    <source>
        <dbReference type="EMBL" id="KAJ1940984.1"/>
    </source>
</evidence>
<keyword evidence="1" id="KW-0328">Glycosyltransferase</keyword>
<dbReference type="EMBL" id="JANBPW010002386">
    <property type="protein sequence ID" value="KAJ1940984.1"/>
    <property type="molecule type" value="Genomic_DNA"/>
</dbReference>
<protein>
    <submittedName>
        <fullName evidence="1">Glucosyltransferase-like protein</fullName>
        <ecNumber evidence="1">2.4.1.267</ecNumber>
    </submittedName>
</protein>
<sequence>MKSRKDTKRTAKRARGSLVPMKQWFQFLEEQGAQGIALPTTLLFSLLVRWCIGLFDYSGHNTPPMFGDYEAQRHWMEITTHLAPSEWYFYDLQYWGLDYPPLTAFQSWLCGAVANFIDPSWVALSQSRGIETAESKMFMRASVIAFEFAIYVPAVVVLFMSRHQKVSWAARQTAILAVLAQPCLALIDNGHFQYNSVMLGFLVWSVCFAMQGRYVAMAVAFSCSLLFKQMALYYAPAVFFYLLAKCFQRKHGLALFIKLGMAVVATFAVVLSPWITSPEQLLQILVRVFPVARGLYEDKVANIWCAVNVAVKLRAMYDTQTLLRVATLATATAFLPSCVHLFVSVRRLQTKGSAADTTRLLSYALVNSSLAFFLFSFQVHEKTILVPLAPALLLINDEPWAVDWFVQIALFSMYPLLFKD</sequence>
<gene>
    <name evidence="1" type="primary">ALG6</name>
    <name evidence="1" type="ORF">FBU59_003641</name>
</gene>
<dbReference type="Proteomes" id="UP001150603">
    <property type="component" value="Unassembled WGS sequence"/>
</dbReference>
<keyword evidence="1" id="KW-0808">Transferase</keyword>
<proteinExistence type="predicted"/>
<reference evidence="1" key="1">
    <citation type="submission" date="2022-07" db="EMBL/GenBank/DDBJ databases">
        <title>Phylogenomic reconstructions and comparative analyses of Kickxellomycotina fungi.</title>
        <authorList>
            <person name="Reynolds N.K."/>
            <person name="Stajich J.E."/>
            <person name="Barry K."/>
            <person name="Grigoriev I.V."/>
            <person name="Crous P."/>
            <person name="Smith M.E."/>
        </authorList>
    </citation>
    <scope>NUCLEOTIDE SEQUENCE</scope>
    <source>
        <strain evidence="1">NRRL 5244</strain>
    </source>
</reference>
<organism evidence="1 2">
    <name type="scientific">Linderina macrospora</name>
    <dbReference type="NCBI Taxonomy" id="4868"/>
    <lineage>
        <taxon>Eukaryota</taxon>
        <taxon>Fungi</taxon>
        <taxon>Fungi incertae sedis</taxon>
        <taxon>Zoopagomycota</taxon>
        <taxon>Kickxellomycotina</taxon>
        <taxon>Kickxellomycetes</taxon>
        <taxon>Kickxellales</taxon>
        <taxon>Kickxellaceae</taxon>
        <taxon>Linderina</taxon>
    </lineage>
</organism>
<dbReference type="EC" id="2.4.1.267" evidence="1"/>
<name>A0ACC1J7T0_9FUNG</name>
<evidence type="ECO:0000313" key="2">
    <source>
        <dbReference type="Proteomes" id="UP001150603"/>
    </source>
</evidence>
<feature type="non-terminal residue" evidence="1">
    <location>
        <position position="420"/>
    </location>
</feature>